<sequence length="151" mass="16987">MESGCQDISMVTTRGQDNFEKGLSSSQGGNQVEQLASLIQNILEQRMRQENQPNLPPPPPQHKQDASGIRGVPFAQIADRALDAEQAEKDVLDEEKVKRERLAREMQRGFRPGFQGNRGGQTQIQRPQDMKRKGAPTQQTRPDQVHFIGQN</sequence>
<evidence type="ECO:0000256" key="1">
    <source>
        <dbReference type="SAM" id="MobiDB-lite"/>
    </source>
</evidence>
<gene>
    <name evidence="2" type="ORF">PanWU01x14_225670</name>
</gene>
<evidence type="ECO:0000313" key="2">
    <source>
        <dbReference type="EMBL" id="PON50125.1"/>
    </source>
</evidence>
<dbReference type="AlphaFoldDB" id="A0A2P5BMU2"/>
<organism evidence="2 3">
    <name type="scientific">Parasponia andersonii</name>
    <name type="common">Sponia andersonii</name>
    <dbReference type="NCBI Taxonomy" id="3476"/>
    <lineage>
        <taxon>Eukaryota</taxon>
        <taxon>Viridiplantae</taxon>
        <taxon>Streptophyta</taxon>
        <taxon>Embryophyta</taxon>
        <taxon>Tracheophyta</taxon>
        <taxon>Spermatophyta</taxon>
        <taxon>Magnoliopsida</taxon>
        <taxon>eudicotyledons</taxon>
        <taxon>Gunneridae</taxon>
        <taxon>Pentapetalae</taxon>
        <taxon>rosids</taxon>
        <taxon>fabids</taxon>
        <taxon>Rosales</taxon>
        <taxon>Cannabaceae</taxon>
        <taxon>Parasponia</taxon>
    </lineage>
</organism>
<accession>A0A2P5BMU2</accession>
<feature type="compositionally biased region" description="Polar residues" evidence="1">
    <location>
        <begin position="23"/>
        <end position="43"/>
    </location>
</feature>
<dbReference type="EMBL" id="JXTB01000250">
    <property type="protein sequence ID" value="PON50125.1"/>
    <property type="molecule type" value="Genomic_DNA"/>
</dbReference>
<keyword evidence="3" id="KW-1185">Reference proteome</keyword>
<dbReference type="Proteomes" id="UP000237105">
    <property type="component" value="Unassembled WGS sequence"/>
</dbReference>
<comment type="caution">
    <text evidence="2">The sequence shown here is derived from an EMBL/GenBank/DDBJ whole genome shotgun (WGS) entry which is preliminary data.</text>
</comment>
<feature type="region of interest" description="Disordered" evidence="1">
    <location>
        <begin position="104"/>
        <end position="151"/>
    </location>
</feature>
<name>A0A2P5BMU2_PARAD</name>
<feature type="region of interest" description="Disordered" evidence="1">
    <location>
        <begin position="1"/>
        <end position="67"/>
    </location>
</feature>
<protein>
    <submittedName>
        <fullName evidence="2">Uncharacterized protein</fullName>
    </submittedName>
</protein>
<reference evidence="3" key="1">
    <citation type="submission" date="2016-06" db="EMBL/GenBank/DDBJ databases">
        <title>Parallel loss of symbiosis genes in relatives of nitrogen-fixing non-legume Parasponia.</title>
        <authorList>
            <person name="Van Velzen R."/>
            <person name="Holmer R."/>
            <person name="Bu F."/>
            <person name="Rutten L."/>
            <person name="Van Zeijl A."/>
            <person name="Liu W."/>
            <person name="Santuari L."/>
            <person name="Cao Q."/>
            <person name="Sharma T."/>
            <person name="Shen D."/>
            <person name="Roswanjaya Y."/>
            <person name="Wardhani T."/>
            <person name="Kalhor M.S."/>
            <person name="Jansen J."/>
            <person name="Van den Hoogen J."/>
            <person name="Gungor B."/>
            <person name="Hartog M."/>
            <person name="Hontelez J."/>
            <person name="Verver J."/>
            <person name="Yang W.-C."/>
            <person name="Schijlen E."/>
            <person name="Repin R."/>
            <person name="Schilthuizen M."/>
            <person name="Schranz E."/>
            <person name="Heidstra R."/>
            <person name="Miyata K."/>
            <person name="Fedorova E."/>
            <person name="Kohlen W."/>
            <person name="Bisseling T."/>
            <person name="Smit S."/>
            <person name="Geurts R."/>
        </authorList>
    </citation>
    <scope>NUCLEOTIDE SEQUENCE [LARGE SCALE GENOMIC DNA]</scope>
    <source>
        <strain evidence="3">cv. WU1-14</strain>
    </source>
</reference>
<evidence type="ECO:0000313" key="3">
    <source>
        <dbReference type="Proteomes" id="UP000237105"/>
    </source>
</evidence>
<proteinExistence type="predicted"/>
<dbReference type="OrthoDB" id="2272416at2759"/>